<dbReference type="EMBL" id="LR796607">
    <property type="protein sequence ID" value="CAB4154072.1"/>
    <property type="molecule type" value="Genomic_DNA"/>
</dbReference>
<sequence length="322" mass="35024">MATLNLASLTKYTDQLSGILLKEAVLVGTTFDYISIQTGIKYADSINILTNSLTAQAGGCGTINPSGSTTLSQRDIQVAPIKIEESVCVDEFEQYWIGMLAKEGSYNEMAPAVFNEVYLANKVEKIGQLVEDIYWKGSPSVRALIPGSGTGNFALSTGILDILLYTSATNSTVGATATGALTLATALNVVDNMIAQIPSDVLAAEDLTLFMSHANFRVLMNALRQGNYFTQYDGQRAHTWVLDNYTNTNVRIVATRGLNATDIMVLTPSSNLYFGTDSFGEARNGDGFQFWYDIRDNITYFRSKLKVGAQVAFPAYVVIKKS</sequence>
<proteinExistence type="predicted"/>
<organism evidence="1">
    <name type="scientific">uncultured Caudovirales phage</name>
    <dbReference type="NCBI Taxonomy" id="2100421"/>
    <lineage>
        <taxon>Viruses</taxon>
        <taxon>Duplodnaviria</taxon>
        <taxon>Heunggongvirae</taxon>
        <taxon>Uroviricota</taxon>
        <taxon>Caudoviricetes</taxon>
        <taxon>Peduoviridae</taxon>
        <taxon>Maltschvirus</taxon>
        <taxon>Maltschvirus maltsch</taxon>
    </lineage>
</organism>
<protein>
    <recommendedName>
        <fullName evidence="2">Major capsid protein</fullName>
    </recommendedName>
</protein>
<gene>
    <name evidence="1" type="ORF">UFOVP630_8</name>
</gene>
<reference evidence="1" key="1">
    <citation type="submission" date="2020-04" db="EMBL/GenBank/DDBJ databases">
        <authorList>
            <person name="Chiriac C."/>
            <person name="Salcher M."/>
            <person name="Ghai R."/>
            <person name="Kavagutti S V."/>
        </authorList>
    </citation>
    <scope>NUCLEOTIDE SEQUENCE</scope>
</reference>
<evidence type="ECO:0000313" key="1">
    <source>
        <dbReference type="EMBL" id="CAB4154072.1"/>
    </source>
</evidence>
<evidence type="ECO:0008006" key="2">
    <source>
        <dbReference type="Google" id="ProtNLM"/>
    </source>
</evidence>
<accession>A0A6J5N7R8</accession>
<name>A0A6J5N7R8_9CAUD</name>